<feature type="compositionally biased region" description="Pro residues" evidence="1">
    <location>
        <begin position="161"/>
        <end position="170"/>
    </location>
</feature>
<gene>
    <name evidence="4" type="ORF">PFISCL1PPCAC_13049</name>
</gene>
<keyword evidence="2" id="KW-0732">Signal</keyword>
<dbReference type="InterPro" id="IPR016187">
    <property type="entry name" value="CTDL_fold"/>
</dbReference>
<sequence length="184" mass="20050">MTMACGSAMAFFSLLLLQANAIPIKPELQPCSAGFFAYNGWCVSLSSADLTFDGAVNYCKSIDSFAPSIHSQSDNIFWANAVSDLKPANDHFWLDASCPSAGQVYQWRDGTPTDFFGPSNEMRNCDKNMVFHMHKSGMMKYAPNIEAPALCAYRALQAAPETPPPPPMNPVNPEESADPITTVE</sequence>
<keyword evidence="5" id="KW-1185">Reference proteome</keyword>
<feature type="non-terminal residue" evidence="4">
    <location>
        <position position="184"/>
    </location>
</feature>
<evidence type="ECO:0000313" key="4">
    <source>
        <dbReference type="EMBL" id="GMT21752.1"/>
    </source>
</evidence>
<feature type="domain" description="C-type lectin" evidence="3">
    <location>
        <begin position="31"/>
        <end position="152"/>
    </location>
</feature>
<comment type="caution">
    <text evidence="4">The sequence shown here is derived from an EMBL/GenBank/DDBJ whole genome shotgun (WGS) entry which is preliminary data.</text>
</comment>
<dbReference type="SMART" id="SM00034">
    <property type="entry name" value="CLECT"/>
    <property type="match status" value="1"/>
</dbReference>
<evidence type="ECO:0000313" key="5">
    <source>
        <dbReference type="Proteomes" id="UP001432322"/>
    </source>
</evidence>
<name>A0AAV5VSR7_9BILA</name>
<evidence type="ECO:0000259" key="3">
    <source>
        <dbReference type="SMART" id="SM00034"/>
    </source>
</evidence>
<dbReference type="AlphaFoldDB" id="A0AAV5VSR7"/>
<feature type="chain" id="PRO_5043977860" description="C-type lectin domain-containing protein" evidence="2">
    <location>
        <begin position="22"/>
        <end position="184"/>
    </location>
</feature>
<dbReference type="SUPFAM" id="SSF56436">
    <property type="entry name" value="C-type lectin-like"/>
    <property type="match status" value="1"/>
</dbReference>
<feature type="signal peptide" evidence="2">
    <location>
        <begin position="1"/>
        <end position="21"/>
    </location>
</feature>
<dbReference type="Gene3D" id="3.10.100.10">
    <property type="entry name" value="Mannose-Binding Protein A, subunit A"/>
    <property type="match status" value="1"/>
</dbReference>
<protein>
    <recommendedName>
        <fullName evidence="3">C-type lectin domain-containing protein</fullName>
    </recommendedName>
</protein>
<evidence type="ECO:0000256" key="2">
    <source>
        <dbReference type="SAM" id="SignalP"/>
    </source>
</evidence>
<dbReference type="InterPro" id="IPR016186">
    <property type="entry name" value="C-type_lectin-like/link_sf"/>
</dbReference>
<dbReference type="InterPro" id="IPR001304">
    <property type="entry name" value="C-type_lectin-like"/>
</dbReference>
<dbReference type="Proteomes" id="UP001432322">
    <property type="component" value="Unassembled WGS sequence"/>
</dbReference>
<organism evidence="4 5">
    <name type="scientific">Pristionchus fissidentatus</name>
    <dbReference type="NCBI Taxonomy" id="1538716"/>
    <lineage>
        <taxon>Eukaryota</taxon>
        <taxon>Metazoa</taxon>
        <taxon>Ecdysozoa</taxon>
        <taxon>Nematoda</taxon>
        <taxon>Chromadorea</taxon>
        <taxon>Rhabditida</taxon>
        <taxon>Rhabditina</taxon>
        <taxon>Diplogasteromorpha</taxon>
        <taxon>Diplogasteroidea</taxon>
        <taxon>Neodiplogasteridae</taxon>
        <taxon>Pristionchus</taxon>
    </lineage>
</organism>
<dbReference type="EMBL" id="BTSY01000004">
    <property type="protein sequence ID" value="GMT21752.1"/>
    <property type="molecule type" value="Genomic_DNA"/>
</dbReference>
<evidence type="ECO:0000256" key="1">
    <source>
        <dbReference type="SAM" id="MobiDB-lite"/>
    </source>
</evidence>
<dbReference type="CDD" id="cd00037">
    <property type="entry name" value="CLECT"/>
    <property type="match status" value="1"/>
</dbReference>
<proteinExistence type="predicted"/>
<reference evidence="4" key="1">
    <citation type="submission" date="2023-10" db="EMBL/GenBank/DDBJ databases">
        <title>Genome assembly of Pristionchus species.</title>
        <authorList>
            <person name="Yoshida K."/>
            <person name="Sommer R.J."/>
        </authorList>
    </citation>
    <scope>NUCLEOTIDE SEQUENCE</scope>
    <source>
        <strain evidence="4">RS5133</strain>
    </source>
</reference>
<accession>A0AAV5VSR7</accession>
<feature type="region of interest" description="Disordered" evidence="1">
    <location>
        <begin position="158"/>
        <end position="184"/>
    </location>
</feature>